<proteinExistence type="predicted"/>
<protein>
    <recommendedName>
        <fullName evidence="3">LemA family protein</fullName>
    </recommendedName>
</protein>
<dbReference type="InterPro" id="IPR023353">
    <property type="entry name" value="LemA-like_dom_sf"/>
</dbReference>
<dbReference type="Proteomes" id="UP000234778">
    <property type="component" value="Unassembled WGS sequence"/>
</dbReference>
<dbReference type="AlphaFoldDB" id="A0A2I1KR27"/>
<dbReference type="EMBL" id="PKHA01000011">
    <property type="protein sequence ID" value="PKY98093.1"/>
    <property type="molecule type" value="Genomic_DNA"/>
</dbReference>
<evidence type="ECO:0000313" key="2">
    <source>
        <dbReference type="Proteomes" id="UP000234778"/>
    </source>
</evidence>
<accession>A0A2I1KR27</accession>
<dbReference type="Gene3D" id="1.20.1440.20">
    <property type="entry name" value="LemA-like domain"/>
    <property type="match status" value="1"/>
</dbReference>
<name>A0A2I1KR27_9ACTO</name>
<gene>
    <name evidence="1" type="ORF">CYJ26_09160</name>
</gene>
<comment type="caution">
    <text evidence="1">The sequence shown here is derived from an EMBL/GenBank/DDBJ whole genome shotgun (WGS) entry which is preliminary data.</text>
</comment>
<reference evidence="1 2" key="1">
    <citation type="submission" date="2017-12" db="EMBL/GenBank/DDBJ databases">
        <title>Phylogenetic diversity of female urinary microbiome.</title>
        <authorList>
            <person name="Thomas-White K."/>
            <person name="Wolfe A.J."/>
        </authorList>
    </citation>
    <scope>NUCLEOTIDE SEQUENCE [LARGE SCALE GENOMIC DNA]</scope>
    <source>
        <strain evidence="1 2">UMB0319</strain>
    </source>
</reference>
<sequence length="183" mass="20177">MVGVLLLIAVAYLSLVWRHGRRLHAAGEMIDQFWRGLEAVLIRHHRAAEDLVRQADARGLLPDGDRERAESAVAFATMTGTPSQRARREEKLHEAMGVVVSRLGPGDDAAATEPAPLASAVAEYVAAWDEVEAVGRRYSELAMGYNRLVASPFNVLWNRRLERQPAQVFTPEHPGALHAVDVL</sequence>
<evidence type="ECO:0008006" key="3">
    <source>
        <dbReference type="Google" id="ProtNLM"/>
    </source>
</evidence>
<evidence type="ECO:0000313" key="1">
    <source>
        <dbReference type="EMBL" id="PKY98093.1"/>
    </source>
</evidence>
<organism evidence="1 2">
    <name type="scientific">Actinomyces urogenitalis</name>
    <dbReference type="NCBI Taxonomy" id="103621"/>
    <lineage>
        <taxon>Bacteria</taxon>
        <taxon>Bacillati</taxon>
        <taxon>Actinomycetota</taxon>
        <taxon>Actinomycetes</taxon>
        <taxon>Actinomycetales</taxon>
        <taxon>Actinomycetaceae</taxon>
        <taxon>Actinomyces</taxon>
    </lineage>
</organism>